<keyword evidence="7" id="KW-0256">Endoplasmic reticulum</keyword>
<dbReference type="InterPro" id="IPR007235">
    <property type="entry name" value="Glyco_trans_28_C"/>
</dbReference>
<dbReference type="EMBL" id="GGLE01005089">
    <property type="protein sequence ID" value="MBY09215.1"/>
    <property type="molecule type" value="Transcribed_RNA"/>
</dbReference>
<evidence type="ECO:0000256" key="6">
    <source>
        <dbReference type="ARBA" id="ARBA00022679"/>
    </source>
</evidence>
<dbReference type="InterPro" id="IPR039042">
    <property type="entry name" value="Alg13-like"/>
</dbReference>
<keyword evidence="6 9" id="KW-0808">Transferase</keyword>
<name>A0A2R5LIG6_9ACAR</name>
<comment type="similarity">
    <text evidence="2">Belongs to the glycosyltransferase 28 family.</text>
</comment>
<dbReference type="AlphaFoldDB" id="A0A2R5LIG6"/>
<dbReference type="PANTHER" id="PTHR12867:SF6">
    <property type="entry name" value="N-ACETYLGLUCOSAMINYLDIPHOSPHODOLICHOL N-ACETYLGLUCOSAMINYLTRANSFERASE"/>
    <property type="match status" value="1"/>
</dbReference>
<accession>A0A2R5LIG6</accession>
<evidence type="ECO:0000313" key="9">
    <source>
        <dbReference type="EMBL" id="MBY09215.1"/>
    </source>
</evidence>
<evidence type="ECO:0000256" key="5">
    <source>
        <dbReference type="ARBA" id="ARBA00022676"/>
    </source>
</evidence>
<dbReference type="PANTHER" id="PTHR12867">
    <property type="entry name" value="GLYCOSYL TRANSFERASE-RELATED"/>
    <property type="match status" value="1"/>
</dbReference>
<dbReference type="Gene3D" id="3.40.50.2000">
    <property type="entry name" value="Glycogen Phosphorylase B"/>
    <property type="match status" value="1"/>
</dbReference>
<evidence type="ECO:0000256" key="2">
    <source>
        <dbReference type="ARBA" id="ARBA00006962"/>
    </source>
</evidence>
<dbReference type="GO" id="GO:0006488">
    <property type="term" value="P:dolichol-linked oligosaccharide biosynthetic process"/>
    <property type="evidence" value="ECO:0007669"/>
    <property type="project" value="InterPro"/>
</dbReference>
<proteinExistence type="inferred from homology"/>
<dbReference type="SUPFAM" id="SSF53756">
    <property type="entry name" value="UDP-Glycosyltransferase/glycogen phosphorylase"/>
    <property type="match status" value="1"/>
</dbReference>
<sequence>MKTVFVTVGTTSFDDLVATVVSSHVLNVLRSQGYTKVLIQVGKGRRPKLQTCLDPSVEFYSFKDSITRDINEASLVISHAGAGSILQALRAGKRLIAVINQDLLGNHQSELASQLHSDGYLMYCTCEDLPKTLEDMESTRHRAFPEPHLNRFPQLLDGIMGWTY</sequence>
<evidence type="ECO:0000256" key="3">
    <source>
        <dbReference type="ARBA" id="ARBA00012614"/>
    </source>
</evidence>
<reference evidence="9" key="1">
    <citation type="submission" date="2018-03" db="EMBL/GenBank/DDBJ databases">
        <title>The relapsing fever spirochete Borrelia turicatae persists in the highly oxidative environment of its soft-bodied tick vector.</title>
        <authorList>
            <person name="Bourret T.J."/>
            <person name="Boyle W.K."/>
            <person name="Valenzuela J.G."/>
            <person name="Oliveira F."/>
            <person name="Lopez J.E."/>
        </authorList>
    </citation>
    <scope>NUCLEOTIDE SEQUENCE</scope>
    <source>
        <strain evidence="9">Kansas strain/isolate</strain>
        <tissue evidence="9">Salivary glands</tissue>
    </source>
</reference>
<protein>
    <recommendedName>
        <fullName evidence="4">UDP-N-acetylglucosamine transferase subunit ALG13</fullName>
        <ecNumber evidence="3">2.4.1.141</ecNumber>
    </recommendedName>
</protein>
<dbReference type="EC" id="2.4.1.141" evidence="3"/>
<evidence type="ECO:0000256" key="4">
    <source>
        <dbReference type="ARBA" id="ARBA00017468"/>
    </source>
</evidence>
<comment type="subcellular location">
    <subcellularLocation>
        <location evidence="1">Endoplasmic reticulum</location>
    </subcellularLocation>
</comment>
<evidence type="ECO:0000256" key="7">
    <source>
        <dbReference type="ARBA" id="ARBA00022824"/>
    </source>
</evidence>
<evidence type="ECO:0000259" key="8">
    <source>
        <dbReference type="Pfam" id="PF04101"/>
    </source>
</evidence>
<feature type="domain" description="Glycosyl transferase family 28 C-terminal" evidence="8">
    <location>
        <begin position="3"/>
        <end position="148"/>
    </location>
</feature>
<dbReference type="Pfam" id="PF04101">
    <property type="entry name" value="Glyco_tran_28_C"/>
    <property type="match status" value="1"/>
</dbReference>
<organism evidence="9">
    <name type="scientific">Ornithodoros turicata</name>
    <dbReference type="NCBI Taxonomy" id="34597"/>
    <lineage>
        <taxon>Eukaryota</taxon>
        <taxon>Metazoa</taxon>
        <taxon>Ecdysozoa</taxon>
        <taxon>Arthropoda</taxon>
        <taxon>Chelicerata</taxon>
        <taxon>Arachnida</taxon>
        <taxon>Acari</taxon>
        <taxon>Parasitiformes</taxon>
        <taxon>Ixodida</taxon>
        <taxon>Ixodoidea</taxon>
        <taxon>Argasidae</taxon>
        <taxon>Ornithodorinae</taxon>
        <taxon>Ornithodoros</taxon>
    </lineage>
</organism>
<keyword evidence="5" id="KW-0328">Glycosyltransferase</keyword>
<dbReference type="GO" id="GO:0005783">
    <property type="term" value="C:endoplasmic reticulum"/>
    <property type="evidence" value="ECO:0007669"/>
    <property type="project" value="UniProtKB-SubCell"/>
</dbReference>
<evidence type="ECO:0000256" key="1">
    <source>
        <dbReference type="ARBA" id="ARBA00004240"/>
    </source>
</evidence>
<dbReference type="GO" id="GO:0004577">
    <property type="term" value="F:N-acetylglucosaminyldiphosphodolichol N-acetylglucosaminyltransferase activity"/>
    <property type="evidence" value="ECO:0007669"/>
    <property type="project" value="UniProtKB-EC"/>
</dbReference>